<sequence length="435" mass="45150">MESMHHQLRRLAAPLILANLSVPLLGMVDTAVVGHLEDPAPLGAVAIGATLFGFLYWGFGFLRMGTTGLTAQEVGGGGDVQLVLLRGLLLAGIIGAGLIALQGPLGRIGLDLLAPGPEVRPLAETYFAIRIASAPAALVHYVVAGWFLGRENGRIPLLLMVLVNSLNAALDAWLVLGLGMGVAGVAFASLAAEYVAAGLGLALVARAGGLARPAAGWAAVREGAALRRMVAVNRDLFVRTLVLLGAFAFFTRQGAAQGEVILAANAVLLNFQTLMAYALDGFAHATEALTGRTVGGGDREGLRRAVGAAAQWSAGLAVGFSAAYLVAGEYLIALLTGIPEVRAAAATYLPWAAAAPLVAVAGFLFDGVFIGATWTRDLRNAMLVVVFGIYLPAWWWLMPAFGNHGLWAAMILFLAARGVALGLLWPRRLAGVGLP</sequence>
<dbReference type="InterPro" id="IPR044644">
    <property type="entry name" value="DinF-like"/>
</dbReference>
<gene>
    <name evidence="7" type="ORF">SAMN05660831_00716</name>
</gene>
<feature type="transmembrane region" description="Helical" evidence="6">
    <location>
        <begin position="404"/>
        <end position="425"/>
    </location>
</feature>
<dbReference type="GO" id="GO:0042910">
    <property type="term" value="F:xenobiotic transmembrane transporter activity"/>
    <property type="evidence" value="ECO:0007669"/>
    <property type="project" value="InterPro"/>
</dbReference>
<keyword evidence="4 6" id="KW-1133">Transmembrane helix</keyword>
<evidence type="ECO:0000256" key="1">
    <source>
        <dbReference type="ARBA" id="ARBA00004141"/>
    </source>
</evidence>
<evidence type="ECO:0000256" key="2">
    <source>
        <dbReference type="ARBA" id="ARBA00010199"/>
    </source>
</evidence>
<dbReference type="Pfam" id="PF01554">
    <property type="entry name" value="MatE"/>
    <property type="match status" value="2"/>
</dbReference>
<evidence type="ECO:0000256" key="3">
    <source>
        <dbReference type="ARBA" id="ARBA00022692"/>
    </source>
</evidence>
<dbReference type="RefSeq" id="WP_093427344.1">
    <property type="nucleotide sequence ID" value="NZ_FOMJ01000001.1"/>
</dbReference>
<evidence type="ECO:0000256" key="4">
    <source>
        <dbReference type="ARBA" id="ARBA00022989"/>
    </source>
</evidence>
<dbReference type="Proteomes" id="UP000198611">
    <property type="component" value="Unassembled WGS sequence"/>
</dbReference>
<keyword evidence="8" id="KW-1185">Reference proteome</keyword>
<keyword evidence="3 6" id="KW-0812">Transmembrane</keyword>
<reference evidence="7 8" key="1">
    <citation type="submission" date="2016-10" db="EMBL/GenBank/DDBJ databases">
        <authorList>
            <person name="de Groot N.N."/>
        </authorList>
    </citation>
    <scope>NUCLEOTIDE SEQUENCE [LARGE SCALE GENOMIC DNA]</scope>
    <source>
        <strain evidence="7 8">HL3</strain>
    </source>
</reference>
<dbReference type="PANTHER" id="PTHR42893">
    <property type="entry name" value="PROTEIN DETOXIFICATION 44, CHLOROPLASTIC-RELATED"/>
    <property type="match status" value="1"/>
</dbReference>
<feature type="transmembrane region" description="Helical" evidence="6">
    <location>
        <begin position="312"/>
        <end position="336"/>
    </location>
</feature>
<feature type="transmembrane region" description="Helical" evidence="6">
    <location>
        <begin position="381"/>
        <end position="398"/>
    </location>
</feature>
<comment type="subcellular location">
    <subcellularLocation>
        <location evidence="1">Membrane</location>
        <topology evidence="1">Multi-pass membrane protein</topology>
    </subcellularLocation>
</comment>
<dbReference type="GO" id="GO:0005886">
    <property type="term" value="C:plasma membrane"/>
    <property type="evidence" value="ECO:0007669"/>
    <property type="project" value="TreeGrafter"/>
</dbReference>
<protein>
    <submittedName>
        <fullName evidence="7">Multidrug resistance protein, MATE family</fullName>
    </submittedName>
</protein>
<dbReference type="NCBIfam" id="TIGR00797">
    <property type="entry name" value="matE"/>
    <property type="match status" value="1"/>
</dbReference>
<dbReference type="STRING" id="1123397.SAMN05660831_00716"/>
<dbReference type="InterPro" id="IPR002528">
    <property type="entry name" value="MATE_fam"/>
</dbReference>
<feature type="transmembrane region" description="Helical" evidence="6">
    <location>
        <begin position="155"/>
        <end position="176"/>
    </location>
</feature>
<accession>A0A1I1PBV6</accession>
<dbReference type="OrthoDB" id="9789527at2"/>
<evidence type="ECO:0000313" key="7">
    <source>
        <dbReference type="EMBL" id="SFD07384.1"/>
    </source>
</evidence>
<dbReference type="CDD" id="cd13136">
    <property type="entry name" value="MATE_DinF_like"/>
    <property type="match status" value="1"/>
</dbReference>
<keyword evidence="5 6" id="KW-0472">Membrane</keyword>
<evidence type="ECO:0000313" key="8">
    <source>
        <dbReference type="Proteomes" id="UP000198611"/>
    </source>
</evidence>
<evidence type="ECO:0000256" key="5">
    <source>
        <dbReference type="ARBA" id="ARBA00023136"/>
    </source>
</evidence>
<organism evidence="7 8">
    <name type="scientific">Thiohalospira halophila DSM 15071</name>
    <dbReference type="NCBI Taxonomy" id="1123397"/>
    <lineage>
        <taxon>Bacteria</taxon>
        <taxon>Pseudomonadati</taxon>
        <taxon>Pseudomonadota</taxon>
        <taxon>Gammaproteobacteria</taxon>
        <taxon>Thiohalospirales</taxon>
        <taxon>Thiohalospiraceae</taxon>
        <taxon>Thiohalospira</taxon>
    </lineage>
</organism>
<evidence type="ECO:0000256" key="6">
    <source>
        <dbReference type="SAM" id="Phobius"/>
    </source>
</evidence>
<dbReference type="GO" id="GO:0015297">
    <property type="term" value="F:antiporter activity"/>
    <property type="evidence" value="ECO:0007669"/>
    <property type="project" value="InterPro"/>
</dbReference>
<feature type="transmembrane region" description="Helical" evidence="6">
    <location>
        <begin position="236"/>
        <end position="254"/>
    </location>
</feature>
<feature type="transmembrane region" description="Helical" evidence="6">
    <location>
        <begin position="42"/>
        <end position="62"/>
    </location>
</feature>
<feature type="transmembrane region" description="Helical" evidence="6">
    <location>
        <begin position="348"/>
        <end position="369"/>
    </location>
</feature>
<name>A0A1I1PBV6_9GAMM</name>
<comment type="similarity">
    <text evidence="2">Belongs to the multi antimicrobial extrusion (MATE) (TC 2.A.66.1) family.</text>
</comment>
<feature type="transmembrane region" description="Helical" evidence="6">
    <location>
        <begin position="12"/>
        <end position="36"/>
    </location>
</feature>
<dbReference type="PANTHER" id="PTHR42893:SF46">
    <property type="entry name" value="PROTEIN DETOXIFICATION 44, CHLOROPLASTIC"/>
    <property type="match status" value="1"/>
</dbReference>
<feature type="transmembrane region" description="Helical" evidence="6">
    <location>
        <begin position="182"/>
        <end position="204"/>
    </location>
</feature>
<feature type="transmembrane region" description="Helical" evidence="6">
    <location>
        <begin position="83"/>
        <end position="105"/>
    </location>
</feature>
<feature type="transmembrane region" description="Helical" evidence="6">
    <location>
        <begin position="260"/>
        <end position="279"/>
    </location>
</feature>
<proteinExistence type="inferred from homology"/>
<dbReference type="AlphaFoldDB" id="A0A1I1PBV6"/>
<feature type="transmembrane region" description="Helical" evidence="6">
    <location>
        <begin position="125"/>
        <end position="148"/>
    </location>
</feature>
<dbReference type="EMBL" id="FOMJ01000001">
    <property type="protein sequence ID" value="SFD07384.1"/>
    <property type="molecule type" value="Genomic_DNA"/>
</dbReference>